<dbReference type="InterPro" id="IPR008538">
    <property type="entry name" value="Uma2"/>
</dbReference>
<organism evidence="2 3">
    <name type="scientific">Motilibacter deserti</name>
    <dbReference type="NCBI Taxonomy" id="2714956"/>
    <lineage>
        <taxon>Bacteria</taxon>
        <taxon>Bacillati</taxon>
        <taxon>Actinomycetota</taxon>
        <taxon>Actinomycetes</taxon>
        <taxon>Motilibacterales</taxon>
        <taxon>Motilibacteraceae</taxon>
        <taxon>Motilibacter</taxon>
    </lineage>
</organism>
<dbReference type="Gene3D" id="3.90.1570.10">
    <property type="entry name" value="tt1808, chain A"/>
    <property type="match status" value="1"/>
</dbReference>
<dbReference type="RefSeq" id="WP_166284321.1">
    <property type="nucleotide sequence ID" value="NZ_JAANNP010000059.1"/>
</dbReference>
<accession>A0ABX0GXW2</accession>
<keyword evidence="2" id="KW-0255">Endonuclease</keyword>
<dbReference type="EMBL" id="JAANNP010000059">
    <property type="protein sequence ID" value="NHC15837.1"/>
    <property type="molecule type" value="Genomic_DNA"/>
</dbReference>
<reference evidence="2 3" key="1">
    <citation type="submission" date="2020-03" db="EMBL/GenBank/DDBJ databases">
        <title>Two novel Motilibacter sp.</title>
        <authorList>
            <person name="Liu S."/>
        </authorList>
    </citation>
    <scope>NUCLEOTIDE SEQUENCE [LARGE SCALE GENOMIC DNA]</scope>
    <source>
        <strain evidence="2 3">E257</strain>
    </source>
</reference>
<keyword evidence="3" id="KW-1185">Reference proteome</keyword>
<evidence type="ECO:0000313" key="3">
    <source>
        <dbReference type="Proteomes" id="UP000800981"/>
    </source>
</evidence>
<gene>
    <name evidence="2" type="ORF">G9H71_18810</name>
</gene>
<feature type="domain" description="Putative restriction endonuclease" evidence="1">
    <location>
        <begin position="10"/>
        <end position="154"/>
    </location>
</feature>
<keyword evidence="2" id="KW-0378">Hydrolase</keyword>
<proteinExistence type="predicted"/>
<dbReference type="InterPro" id="IPR011335">
    <property type="entry name" value="Restrct_endonuc-II-like"/>
</dbReference>
<dbReference type="SUPFAM" id="SSF52980">
    <property type="entry name" value="Restriction endonuclease-like"/>
    <property type="match status" value="1"/>
</dbReference>
<dbReference type="InterPro" id="IPR012296">
    <property type="entry name" value="Nuclease_put_TT1808"/>
</dbReference>
<protein>
    <submittedName>
        <fullName evidence="2">Uma2 family endonuclease</fullName>
    </submittedName>
</protein>
<dbReference type="PANTHER" id="PTHR35400:SF3">
    <property type="entry name" value="SLL1072 PROTEIN"/>
    <property type="match status" value="1"/>
</dbReference>
<evidence type="ECO:0000259" key="1">
    <source>
        <dbReference type="Pfam" id="PF05685"/>
    </source>
</evidence>
<dbReference type="Proteomes" id="UP000800981">
    <property type="component" value="Unassembled WGS sequence"/>
</dbReference>
<dbReference type="CDD" id="cd06260">
    <property type="entry name" value="DUF820-like"/>
    <property type="match status" value="1"/>
</dbReference>
<name>A0ABX0GXW2_9ACTN</name>
<comment type="caution">
    <text evidence="2">The sequence shown here is derived from an EMBL/GenBank/DDBJ whole genome shotgun (WGS) entry which is preliminary data.</text>
</comment>
<dbReference type="GO" id="GO:0004519">
    <property type="term" value="F:endonuclease activity"/>
    <property type="evidence" value="ECO:0007669"/>
    <property type="project" value="UniProtKB-KW"/>
</dbReference>
<sequence length="174" mass="19553">MTTRIPMSYSDYLELPDDPPNEYQAGCAVVMDRPTPYHGRVLRRLMRVVEDQLPDGLEVLSDVAWKPDDQEWGPDLIVLEPQPQDVVKFTGTPRLLAEVLSSDRARDLVEKLAEYAAAGAPCYWVVAPRDETLTAHELRDGSYRVVARLGRHEPTASIAVGDLQLRIDTRELVS</sequence>
<evidence type="ECO:0000313" key="2">
    <source>
        <dbReference type="EMBL" id="NHC15837.1"/>
    </source>
</evidence>
<dbReference type="Pfam" id="PF05685">
    <property type="entry name" value="Uma2"/>
    <property type="match status" value="1"/>
</dbReference>
<dbReference type="PANTHER" id="PTHR35400">
    <property type="entry name" value="SLR1083 PROTEIN"/>
    <property type="match status" value="1"/>
</dbReference>
<keyword evidence="2" id="KW-0540">Nuclease</keyword>